<accession>A0A7W7HCC4</accession>
<evidence type="ECO:0000259" key="1">
    <source>
        <dbReference type="Pfam" id="PF13460"/>
    </source>
</evidence>
<dbReference type="PANTHER" id="PTHR12126:SF11">
    <property type="entry name" value="NADH DEHYDROGENASE [UBIQUINONE] 1 ALPHA SUBCOMPLEX SUBUNIT 9, MITOCHONDRIAL"/>
    <property type="match status" value="1"/>
</dbReference>
<dbReference type="EMBL" id="BOMP01000071">
    <property type="protein sequence ID" value="GIE41609.1"/>
    <property type="molecule type" value="Genomic_DNA"/>
</dbReference>
<dbReference type="Proteomes" id="UP000590511">
    <property type="component" value="Unassembled WGS sequence"/>
</dbReference>
<keyword evidence="5" id="KW-1185">Reference proteome</keyword>
<dbReference type="InterPro" id="IPR016040">
    <property type="entry name" value="NAD(P)-bd_dom"/>
</dbReference>
<name>A0A7W7HCC4_9ACTN</name>
<evidence type="ECO:0000313" key="3">
    <source>
        <dbReference type="EMBL" id="MBB4747924.1"/>
    </source>
</evidence>
<proteinExistence type="predicted"/>
<gene>
    <name evidence="2" type="ORF">Alo02nite_45070</name>
    <name evidence="3" type="ORF">BJ964_002085</name>
</gene>
<dbReference type="EMBL" id="JACHNC010000001">
    <property type="protein sequence ID" value="MBB4747924.1"/>
    <property type="molecule type" value="Genomic_DNA"/>
</dbReference>
<comment type="caution">
    <text evidence="3">The sequence shown here is derived from an EMBL/GenBank/DDBJ whole genome shotgun (WGS) entry which is preliminary data.</text>
</comment>
<dbReference type="AlphaFoldDB" id="A0A7W7HCC4"/>
<organism evidence="3 4">
    <name type="scientific">Actinoplanes lobatus</name>
    <dbReference type="NCBI Taxonomy" id="113568"/>
    <lineage>
        <taxon>Bacteria</taxon>
        <taxon>Bacillati</taxon>
        <taxon>Actinomycetota</taxon>
        <taxon>Actinomycetes</taxon>
        <taxon>Micromonosporales</taxon>
        <taxon>Micromonosporaceae</taxon>
        <taxon>Actinoplanes</taxon>
    </lineage>
</organism>
<protein>
    <submittedName>
        <fullName evidence="2">Nucleotide-diphosphate-sugar epimerase</fullName>
    </submittedName>
    <submittedName>
        <fullName evidence="3">Uncharacterized protein YbjT (DUF2867 family)</fullName>
    </submittedName>
</protein>
<reference evidence="3 4" key="1">
    <citation type="submission" date="2020-08" db="EMBL/GenBank/DDBJ databases">
        <title>Sequencing the genomes of 1000 actinobacteria strains.</title>
        <authorList>
            <person name="Klenk H.-P."/>
        </authorList>
    </citation>
    <scope>NUCLEOTIDE SEQUENCE [LARGE SCALE GENOMIC DNA]</scope>
    <source>
        <strain evidence="3 4">DSM 43150</strain>
    </source>
</reference>
<dbReference type="GO" id="GO:0044877">
    <property type="term" value="F:protein-containing complex binding"/>
    <property type="evidence" value="ECO:0007669"/>
    <property type="project" value="TreeGrafter"/>
</dbReference>
<evidence type="ECO:0000313" key="2">
    <source>
        <dbReference type="EMBL" id="GIE41609.1"/>
    </source>
</evidence>
<dbReference type="RefSeq" id="WP_188120492.1">
    <property type="nucleotide sequence ID" value="NZ_BOMP01000071.1"/>
</dbReference>
<evidence type="ECO:0000313" key="4">
    <source>
        <dbReference type="Proteomes" id="UP000590511"/>
    </source>
</evidence>
<dbReference type="InterPro" id="IPR036291">
    <property type="entry name" value="NAD(P)-bd_dom_sf"/>
</dbReference>
<dbReference type="Pfam" id="PF13460">
    <property type="entry name" value="NAD_binding_10"/>
    <property type="match status" value="1"/>
</dbReference>
<evidence type="ECO:0000313" key="5">
    <source>
        <dbReference type="Proteomes" id="UP000631312"/>
    </source>
</evidence>
<reference evidence="2 5" key="2">
    <citation type="submission" date="2021-01" db="EMBL/GenBank/DDBJ databases">
        <title>Whole genome shotgun sequence of Actinoplanes lobatus NBRC 12513.</title>
        <authorList>
            <person name="Komaki H."/>
            <person name="Tamura T."/>
        </authorList>
    </citation>
    <scope>NUCLEOTIDE SEQUENCE [LARGE SCALE GENOMIC DNA]</scope>
    <source>
        <strain evidence="2 5">NBRC 12513</strain>
    </source>
</reference>
<feature type="domain" description="NAD(P)-binding" evidence="1">
    <location>
        <begin position="7"/>
        <end position="178"/>
    </location>
</feature>
<dbReference type="PANTHER" id="PTHR12126">
    <property type="entry name" value="NADH-UBIQUINONE OXIDOREDUCTASE 39 KDA SUBUNIT-RELATED"/>
    <property type="match status" value="1"/>
</dbReference>
<sequence length="257" mass="26794">MTVLVTGASGTLGTVVVPALTAAGHRVRPMSRRARPGWVAADLASGGGLGDAVRGADAIVHLASAPGRRQRETDVEGTRRLLAAAAGAGVRHALYVSIVGIDRVPLGYYRTKLATEAVVRDSGVPFTILRATQFPSLVDTLFTTSSRLGPLVVDPGLRVQPVHVQDVAARIVGLLGEPAIGQAAEVAGPQVLTFGEMARPWLAARGSRRPVWPVRLPGALARTVREGGLVGTGGSTGTRTWDDYLAERYGNTGCEPV</sequence>
<dbReference type="InterPro" id="IPR051207">
    <property type="entry name" value="ComplexI_NDUFA9_subunit"/>
</dbReference>
<dbReference type="SUPFAM" id="SSF51735">
    <property type="entry name" value="NAD(P)-binding Rossmann-fold domains"/>
    <property type="match status" value="1"/>
</dbReference>
<dbReference type="Gene3D" id="3.40.50.720">
    <property type="entry name" value="NAD(P)-binding Rossmann-like Domain"/>
    <property type="match status" value="1"/>
</dbReference>
<dbReference type="Proteomes" id="UP000631312">
    <property type="component" value="Unassembled WGS sequence"/>
</dbReference>